<dbReference type="InterPro" id="IPR006047">
    <property type="entry name" value="GH13_cat_dom"/>
</dbReference>
<dbReference type="GO" id="GO:0005975">
    <property type="term" value="P:carbohydrate metabolic process"/>
    <property type="evidence" value="ECO:0007669"/>
    <property type="project" value="InterPro"/>
</dbReference>
<keyword evidence="2" id="KW-0326">Glycosidase</keyword>
<proteinExistence type="predicted"/>
<dbReference type="SUPFAM" id="SSF51445">
    <property type="entry name" value="(Trans)glycosidases"/>
    <property type="match status" value="1"/>
</dbReference>
<dbReference type="PANTHER" id="PTHR10357">
    <property type="entry name" value="ALPHA-AMYLASE FAMILY MEMBER"/>
    <property type="match status" value="1"/>
</dbReference>
<accession>A0A3B0VST7</accession>
<dbReference type="SMART" id="SM00642">
    <property type="entry name" value="Aamy"/>
    <property type="match status" value="1"/>
</dbReference>
<dbReference type="SUPFAM" id="SSF51011">
    <property type="entry name" value="Glycosyl hydrolase domain"/>
    <property type="match status" value="1"/>
</dbReference>
<name>A0A3B0VST7_9ZZZZ</name>
<reference evidence="2" key="1">
    <citation type="submission" date="2018-06" db="EMBL/GenBank/DDBJ databases">
        <authorList>
            <person name="Zhirakovskaya E."/>
        </authorList>
    </citation>
    <scope>NUCLEOTIDE SEQUENCE</scope>
</reference>
<dbReference type="InterPro" id="IPR045857">
    <property type="entry name" value="O16G_dom_2"/>
</dbReference>
<dbReference type="InterPro" id="IPR017853">
    <property type="entry name" value="GH"/>
</dbReference>
<sequence>MDDFVFGSLSTSEKRLKYFQERRQGVKHHNLIEPRAPQAHDAPVLTVLVGLPQLIEKIECVLTLPETAVYPFQRTKIEWDLLNWQYLQSWQVTLPAQPDGSIVRYRIKATPADGSEPIWADDGEIFSYYVGSRKPPAWSREAVVYQIFPDRFYPGNGRSWNPTQSLNDIYGGTLRGIIQKLDYVAEMGFNTIWLNPFFPDDSHHGYHATDYFSVNPRLGTMDDIRELVDAAHSKGIRLLLDFVANHWGSQHHSFQEAISDPNSPYVNWYNWIDYPHDYETFFGVMDLPQVNVNHPAVRDYLMRSLRFWLGEVGFDGLRLDYALGPTHDFWTELRATVKQIRPDAWVFGEVVETPTTVLSYEGRLDGCLDFSLAQALRDTFALQRTTVSEFASFLAKHERFFPENFSRPSFLDNHDMNRFYFCTGHNRKKLKLAALCQFTLAGPPIVYNGSEVGVRQQMGMSEPGSAGMEENRQPMLWGDAQDADLRDYFRWLIQLRKEHAALRNGRFQIIHTNDHTLVYVRSNENETIWVALNVNDEVREITAVYKNSRHTFNLPPWSGDIHIFPA</sequence>
<gene>
    <name evidence="2" type="ORF">MNBD_CHLOROFLEXI01-2145</name>
</gene>
<protein>
    <submittedName>
        <fullName evidence="2">Neopullulanase</fullName>
        <ecNumber evidence="2">3.2.1.135</ecNumber>
    </submittedName>
</protein>
<evidence type="ECO:0000259" key="1">
    <source>
        <dbReference type="SMART" id="SM00642"/>
    </source>
</evidence>
<dbReference type="Pfam" id="PF00128">
    <property type="entry name" value="Alpha-amylase"/>
    <property type="match status" value="1"/>
</dbReference>
<dbReference type="InterPro" id="IPR013780">
    <property type="entry name" value="Glyco_hydro_b"/>
</dbReference>
<keyword evidence="2" id="KW-0378">Hydrolase</keyword>
<dbReference type="Gene3D" id="2.60.40.1180">
    <property type="entry name" value="Golgi alpha-mannosidase II"/>
    <property type="match status" value="1"/>
</dbReference>
<dbReference type="GO" id="GO:0031216">
    <property type="term" value="F:neopullulanase activity"/>
    <property type="evidence" value="ECO:0007669"/>
    <property type="project" value="UniProtKB-EC"/>
</dbReference>
<dbReference type="EMBL" id="UOEU01001045">
    <property type="protein sequence ID" value="VAW43203.1"/>
    <property type="molecule type" value="Genomic_DNA"/>
</dbReference>
<dbReference type="PANTHER" id="PTHR10357:SF199">
    <property type="entry name" value="ALPHA AMYLASE CATALYTIC REGION"/>
    <property type="match status" value="1"/>
</dbReference>
<dbReference type="AlphaFoldDB" id="A0A3B0VST7"/>
<dbReference type="EC" id="3.2.1.135" evidence="2"/>
<feature type="domain" description="Glycosyl hydrolase family 13 catalytic" evidence="1">
    <location>
        <begin position="146"/>
        <end position="496"/>
    </location>
</feature>
<evidence type="ECO:0000313" key="2">
    <source>
        <dbReference type="EMBL" id="VAW43203.1"/>
    </source>
</evidence>
<organism evidence="2">
    <name type="scientific">hydrothermal vent metagenome</name>
    <dbReference type="NCBI Taxonomy" id="652676"/>
    <lineage>
        <taxon>unclassified sequences</taxon>
        <taxon>metagenomes</taxon>
        <taxon>ecological metagenomes</taxon>
    </lineage>
</organism>
<dbReference type="Gene3D" id="3.90.400.10">
    <property type="entry name" value="Oligo-1,6-glucosidase, Domain 2"/>
    <property type="match status" value="1"/>
</dbReference>
<dbReference type="Gene3D" id="3.20.20.80">
    <property type="entry name" value="Glycosidases"/>
    <property type="match status" value="1"/>
</dbReference>